<feature type="domain" description="HTH araC/xylS-type" evidence="4">
    <location>
        <begin position="1"/>
        <end position="51"/>
    </location>
</feature>
<name>A0A5N8VUR3_9ACTN</name>
<evidence type="ECO:0000313" key="6">
    <source>
        <dbReference type="Proteomes" id="UP000326979"/>
    </source>
</evidence>
<gene>
    <name evidence="5" type="ORF">FNH04_03360</name>
</gene>
<dbReference type="InterPro" id="IPR018060">
    <property type="entry name" value="HTH_AraC"/>
</dbReference>
<dbReference type="OrthoDB" id="2060755at2"/>
<protein>
    <submittedName>
        <fullName evidence="5">AraC family transcriptional regulator</fullName>
    </submittedName>
</protein>
<dbReference type="GO" id="GO:0003700">
    <property type="term" value="F:DNA-binding transcription factor activity"/>
    <property type="evidence" value="ECO:0007669"/>
    <property type="project" value="InterPro"/>
</dbReference>
<keyword evidence="1" id="KW-0805">Transcription regulation</keyword>
<dbReference type="Gene3D" id="1.10.10.60">
    <property type="entry name" value="Homeodomain-like"/>
    <property type="match status" value="1"/>
</dbReference>
<dbReference type="InterPro" id="IPR009057">
    <property type="entry name" value="Homeodomain-like_sf"/>
</dbReference>
<dbReference type="PROSITE" id="PS01124">
    <property type="entry name" value="HTH_ARAC_FAMILY_2"/>
    <property type="match status" value="1"/>
</dbReference>
<dbReference type="GO" id="GO:0043565">
    <property type="term" value="F:sequence-specific DNA binding"/>
    <property type="evidence" value="ECO:0007669"/>
    <property type="project" value="InterPro"/>
</dbReference>
<proteinExistence type="predicted"/>
<dbReference type="EMBL" id="VJZE01000010">
    <property type="protein sequence ID" value="MPY39003.1"/>
    <property type="molecule type" value="Genomic_DNA"/>
</dbReference>
<comment type="caution">
    <text evidence="5">The sequence shown here is derived from an EMBL/GenBank/DDBJ whole genome shotgun (WGS) entry which is preliminary data.</text>
</comment>
<evidence type="ECO:0000256" key="3">
    <source>
        <dbReference type="ARBA" id="ARBA00023163"/>
    </source>
</evidence>
<reference evidence="5 6" key="1">
    <citation type="submission" date="2019-07" db="EMBL/GenBank/DDBJ databases">
        <title>New species of Amycolatopsis and Streptomyces.</title>
        <authorList>
            <person name="Duangmal K."/>
            <person name="Teo W.F.A."/>
            <person name="Lipun K."/>
        </authorList>
    </citation>
    <scope>NUCLEOTIDE SEQUENCE [LARGE SCALE GENOMIC DNA]</scope>
    <source>
        <strain evidence="5 6">TISTR 2346</strain>
    </source>
</reference>
<keyword evidence="6" id="KW-1185">Reference proteome</keyword>
<dbReference type="PANTHER" id="PTHR46796">
    <property type="entry name" value="HTH-TYPE TRANSCRIPTIONAL ACTIVATOR RHAS-RELATED"/>
    <property type="match status" value="1"/>
</dbReference>
<evidence type="ECO:0000256" key="2">
    <source>
        <dbReference type="ARBA" id="ARBA00023125"/>
    </source>
</evidence>
<evidence type="ECO:0000256" key="1">
    <source>
        <dbReference type="ARBA" id="ARBA00023015"/>
    </source>
</evidence>
<dbReference type="AlphaFoldDB" id="A0A5N8VUR3"/>
<dbReference type="SUPFAM" id="SSF46689">
    <property type="entry name" value="Homeodomain-like"/>
    <property type="match status" value="1"/>
</dbReference>
<keyword evidence="3" id="KW-0804">Transcription</keyword>
<dbReference type="PANTHER" id="PTHR46796:SF2">
    <property type="entry name" value="TRANSCRIPTIONAL REGULATORY PROTEIN"/>
    <property type="match status" value="1"/>
</dbReference>
<evidence type="ECO:0000313" key="5">
    <source>
        <dbReference type="EMBL" id="MPY39003.1"/>
    </source>
</evidence>
<keyword evidence="2" id="KW-0238">DNA-binding</keyword>
<accession>A0A5N8VUR3</accession>
<dbReference type="Pfam" id="PF12833">
    <property type="entry name" value="HTH_18"/>
    <property type="match status" value="1"/>
</dbReference>
<sequence length="72" mass="8118">MPAWLSEARRRLRRGQSVAGVAHALGFADQAHFHSHFAVAYAVTPGRYRRLSQINIWSVATRCCWPPASPWS</sequence>
<dbReference type="Proteomes" id="UP000326979">
    <property type="component" value="Unassembled WGS sequence"/>
</dbReference>
<dbReference type="InterPro" id="IPR050204">
    <property type="entry name" value="AraC_XylS_family_regulators"/>
</dbReference>
<organism evidence="5 6">
    <name type="scientific">Streptomyces phyllanthi</name>
    <dbReference type="NCBI Taxonomy" id="1803180"/>
    <lineage>
        <taxon>Bacteria</taxon>
        <taxon>Bacillati</taxon>
        <taxon>Actinomycetota</taxon>
        <taxon>Actinomycetes</taxon>
        <taxon>Kitasatosporales</taxon>
        <taxon>Streptomycetaceae</taxon>
        <taxon>Streptomyces</taxon>
    </lineage>
</organism>
<evidence type="ECO:0000259" key="4">
    <source>
        <dbReference type="PROSITE" id="PS01124"/>
    </source>
</evidence>